<evidence type="ECO:0000256" key="2">
    <source>
        <dbReference type="ARBA" id="ARBA00022525"/>
    </source>
</evidence>
<feature type="signal peptide" evidence="5">
    <location>
        <begin position="1"/>
        <end position="18"/>
    </location>
</feature>
<feature type="domain" description="Kazal-like" evidence="6">
    <location>
        <begin position="24"/>
        <end position="80"/>
    </location>
</feature>
<keyword evidence="2" id="KW-0964">Secreted</keyword>
<evidence type="ECO:0000313" key="8">
    <source>
        <dbReference type="Proteomes" id="UP000596742"/>
    </source>
</evidence>
<keyword evidence="4" id="KW-1015">Disulfide bond</keyword>
<dbReference type="PANTHER" id="PTHR21312">
    <property type="entry name" value="SERINE PROTEASE INHIBITOR"/>
    <property type="match status" value="1"/>
</dbReference>
<dbReference type="PROSITE" id="PS51465">
    <property type="entry name" value="KAZAL_2"/>
    <property type="match status" value="2"/>
</dbReference>
<sequence>MLRYIILLVPAIFLIVLAEEYERERRGYRCAMFLGHHCFGEPYDPQCGSNNMTYYNKCDFAKNHCRVRTIHLAHNGTCHGESQEGSLTHGEWIVLQYTCEMLLLKGCPDDIAEICASNGKTYNNECEYELQRCMHPELTIVKREACLA</sequence>
<dbReference type="EMBL" id="UYJE01003082">
    <property type="protein sequence ID" value="VDI16398.1"/>
    <property type="molecule type" value="Genomic_DNA"/>
</dbReference>
<dbReference type="InterPro" id="IPR036058">
    <property type="entry name" value="Kazal_dom_sf"/>
</dbReference>
<dbReference type="GO" id="GO:0005576">
    <property type="term" value="C:extracellular region"/>
    <property type="evidence" value="ECO:0007669"/>
    <property type="project" value="UniProtKB-SubCell"/>
</dbReference>
<dbReference type="InterPro" id="IPR002350">
    <property type="entry name" value="Kazal_dom"/>
</dbReference>
<evidence type="ECO:0000256" key="4">
    <source>
        <dbReference type="ARBA" id="ARBA00023157"/>
    </source>
</evidence>
<organism evidence="7 8">
    <name type="scientific">Mytilus galloprovincialis</name>
    <name type="common">Mediterranean mussel</name>
    <dbReference type="NCBI Taxonomy" id="29158"/>
    <lineage>
        <taxon>Eukaryota</taxon>
        <taxon>Metazoa</taxon>
        <taxon>Spiralia</taxon>
        <taxon>Lophotrochozoa</taxon>
        <taxon>Mollusca</taxon>
        <taxon>Bivalvia</taxon>
        <taxon>Autobranchia</taxon>
        <taxon>Pteriomorphia</taxon>
        <taxon>Mytilida</taxon>
        <taxon>Mytiloidea</taxon>
        <taxon>Mytilidae</taxon>
        <taxon>Mytilinae</taxon>
        <taxon>Mytilus</taxon>
    </lineage>
</organism>
<evidence type="ECO:0000313" key="7">
    <source>
        <dbReference type="EMBL" id="VDI16398.1"/>
    </source>
</evidence>
<feature type="domain" description="Kazal-like" evidence="6">
    <location>
        <begin position="93"/>
        <end position="148"/>
    </location>
</feature>
<proteinExistence type="predicted"/>
<evidence type="ECO:0000256" key="3">
    <source>
        <dbReference type="ARBA" id="ARBA00022690"/>
    </source>
</evidence>
<name>A0A8B6D7V9_MYTGA</name>
<gene>
    <name evidence="7" type="ORF">MGAL_10B087223</name>
</gene>
<comment type="caution">
    <text evidence="7">The sequence shown here is derived from an EMBL/GenBank/DDBJ whole genome shotgun (WGS) entry which is preliminary data.</text>
</comment>
<dbReference type="AlphaFoldDB" id="A0A8B6D7V9"/>
<evidence type="ECO:0000256" key="5">
    <source>
        <dbReference type="SAM" id="SignalP"/>
    </source>
</evidence>
<dbReference type="OrthoDB" id="126772at2759"/>
<dbReference type="CDD" id="cd00104">
    <property type="entry name" value="KAZAL_FS"/>
    <property type="match status" value="2"/>
</dbReference>
<reference evidence="7" key="1">
    <citation type="submission" date="2018-11" db="EMBL/GenBank/DDBJ databases">
        <authorList>
            <person name="Alioto T."/>
            <person name="Alioto T."/>
        </authorList>
    </citation>
    <scope>NUCLEOTIDE SEQUENCE</scope>
</reference>
<dbReference type="GO" id="GO:0030414">
    <property type="term" value="F:peptidase inhibitor activity"/>
    <property type="evidence" value="ECO:0007669"/>
    <property type="project" value="UniProtKB-KW"/>
</dbReference>
<evidence type="ECO:0000259" key="6">
    <source>
        <dbReference type="PROSITE" id="PS51465"/>
    </source>
</evidence>
<evidence type="ECO:0000256" key="1">
    <source>
        <dbReference type="ARBA" id="ARBA00004613"/>
    </source>
</evidence>
<dbReference type="Pfam" id="PF00050">
    <property type="entry name" value="Kazal_1"/>
    <property type="match status" value="1"/>
</dbReference>
<dbReference type="Pfam" id="PF07648">
    <property type="entry name" value="Kazal_2"/>
    <property type="match status" value="1"/>
</dbReference>
<accession>A0A8B6D7V9</accession>
<dbReference type="SMART" id="SM00280">
    <property type="entry name" value="KAZAL"/>
    <property type="match status" value="2"/>
</dbReference>
<protein>
    <recommendedName>
        <fullName evidence="6">Kazal-like domain-containing protein</fullName>
    </recommendedName>
</protein>
<keyword evidence="8" id="KW-1185">Reference proteome</keyword>
<keyword evidence="3" id="KW-0646">Protease inhibitor</keyword>
<dbReference type="Gene3D" id="3.30.60.30">
    <property type="match status" value="2"/>
</dbReference>
<keyword evidence="5" id="KW-0732">Signal</keyword>
<dbReference type="PANTHER" id="PTHR21312:SF28">
    <property type="entry name" value="OVOINHIBITOR-RELATED"/>
    <property type="match status" value="1"/>
</dbReference>
<dbReference type="SUPFAM" id="SSF100895">
    <property type="entry name" value="Kazal-type serine protease inhibitors"/>
    <property type="match status" value="2"/>
</dbReference>
<feature type="chain" id="PRO_5032864106" description="Kazal-like domain-containing protein" evidence="5">
    <location>
        <begin position="19"/>
        <end position="148"/>
    </location>
</feature>
<dbReference type="Proteomes" id="UP000596742">
    <property type="component" value="Unassembled WGS sequence"/>
</dbReference>
<comment type="subcellular location">
    <subcellularLocation>
        <location evidence="1">Secreted</location>
    </subcellularLocation>
</comment>